<name>A0A1J4L113_9EUKA</name>
<dbReference type="EMBL" id="MLAK01000025">
    <property type="protein sequence ID" value="OHT17207.1"/>
    <property type="molecule type" value="Genomic_DNA"/>
</dbReference>
<dbReference type="AlphaFoldDB" id="A0A1J4L113"/>
<dbReference type="VEuPathDB" id="TrichDB:TRFO_41193"/>
<comment type="caution">
    <text evidence="3">The sequence shown here is derived from an EMBL/GenBank/DDBJ whole genome shotgun (WGS) entry which is preliminary data.</text>
</comment>
<protein>
    <submittedName>
        <fullName evidence="3">Uncharacterized protein</fullName>
    </submittedName>
</protein>
<proteinExistence type="predicted"/>
<feature type="coiled-coil region" evidence="1">
    <location>
        <begin position="436"/>
        <end position="484"/>
    </location>
</feature>
<dbReference type="RefSeq" id="XP_068370343.1">
    <property type="nucleotide sequence ID" value="XM_068513629.1"/>
</dbReference>
<feature type="coiled-coil region" evidence="1">
    <location>
        <begin position="618"/>
        <end position="694"/>
    </location>
</feature>
<evidence type="ECO:0000256" key="1">
    <source>
        <dbReference type="SAM" id="Coils"/>
    </source>
</evidence>
<organism evidence="3 4">
    <name type="scientific">Tritrichomonas foetus</name>
    <dbReference type="NCBI Taxonomy" id="1144522"/>
    <lineage>
        <taxon>Eukaryota</taxon>
        <taxon>Metamonada</taxon>
        <taxon>Parabasalia</taxon>
        <taxon>Tritrichomonadida</taxon>
        <taxon>Tritrichomonadidae</taxon>
        <taxon>Tritrichomonas</taxon>
    </lineage>
</organism>
<evidence type="ECO:0000313" key="4">
    <source>
        <dbReference type="Proteomes" id="UP000179807"/>
    </source>
</evidence>
<sequence>MCVLLNDYKNKEDEICSLLNIPKLMSTNHFDRIKTAIMNSNQDVDDLQKYIEKIKSHNDDLQNENNQEIQKYDDLASKYEDLKMQMNEIQIQNDDLIHQNNIFLADSKNNAALSQLLSEICQLLKIKPQFSKLDRNSKISNTISDAIENLQLANDEFIEFKNKVHSILKSNDINSTLSKIEHFSQVINELLRLFQAKSTENLIERAKENQKIIHQMSPLMNIFLNSFDNSNLSSFSLGNQNIDEHSKWEQVVKEIIKMKQNNDKLNSLFDSNDFVKTMNSIKRMQNHIKSQENQIQIFEQFEDFVLREFDLHIDSNDQNNFQYQSIKSKITEWKNTNSQFKEIVFMLCKIFDCDPEFICDYVNLMNQTFRRLTKVFNISQKVPAVFSTIEKSINLMKEQNDSLLKKYNEDYLFISNCLPETDLHEQKSQDFIRFSFTKLNNLNTTLKNENNELKKRQIHNDSILVELEDQVQEFNNQNSKLIGLLQLDYDCSFREVLKRIEILNKTEKEFNKLIESHKANSTKTKIYEEKIVNHINAIKQTRNQISSPEEALKLMEKHENHIQRIRDKIGIQNSQFSFVVDKILSVVDLLNSETKSNKKNEYELQSCKNRINDLLSIEKQYSNLFKSQEEKIEELSNEIEQSKLNSQHLTISLYDVFNTLGENVTSTDMAIELIEKLKTQITLLENEISAFKSGTTVDLAFKEMSNKDKKQLKLIKQKIFEQTEYFNSVILKILNQIETRNHNKEEIVRILKEAEIDNYRLLELLDPSIQPNQSKLIPSDSKTTGTSFPSKPIHQSQNKMKIHIGNEFSMNPFQKQSADLFIQRENLIQQPNKKIIDGPIQSIKTKIHRKQKKISLAETSFEKQNFHNNIENRVKQTTLL</sequence>
<feature type="coiled-coil region" evidence="1">
    <location>
        <begin position="44"/>
        <end position="99"/>
    </location>
</feature>
<dbReference type="GeneID" id="94848333"/>
<evidence type="ECO:0000313" key="3">
    <source>
        <dbReference type="EMBL" id="OHT17207.1"/>
    </source>
</evidence>
<evidence type="ECO:0000256" key="2">
    <source>
        <dbReference type="SAM" id="MobiDB-lite"/>
    </source>
</evidence>
<gene>
    <name evidence="3" type="ORF">TRFO_41193</name>
</gene>
<keyword evidence="1" id="KW-0175">Coiled coil</keyword>
<reference evidence="3" key="1">
    <citation type="submission" date="2016-10" db="EMBL/GenBank/DDBJ databases">
        <authorList>
            <person name="Benchimol M."/>
            <person name="Almeida L.G."/>
            <person name="Vasconcelos A.T."/>
            <person name="Perreira-Neves A."/>
            <person name="Rosa I.A."/>
            <person name="Tasca T."/>
            <person name="Bogo M.R."/>
            <person name="de Souza W."/>
        </authorList>
    </citation>
    <scope>NUCLEOTIDE SEQUENCE [LARGE SCALE GENOMIC DNA]</scope>
    <source>
        <strain evidence="3">K</strain>
    </source>
</reference>
<dbReference type="Proteomes" id="UP000179807">
    <property type="component" value="Unassembled WGS sequence"/>
</dbReference>
<feature type="region of interest" description="Disordered" evidence="2">
    <location>
        <begin position="773"/>
        <end position="796"/>
    </location>
</feature>
<keyword evidence="4" id="KW-1185">Reference proteome</keyword>
<accession>A0A1J4L113</accession>